<evidence type="ECO:0000313" key="2">
    <source>
        <dbReference type="Proteomes" id="UP000789570"/>
    </source>
</evidence>
<proteinExistence type="predicted"/>
<dbReference type="Proteomes" id="UP000789570">
    <property type="component" value="Unassembled WGS sequence"/>
</dbReference>
<dbReference type="OrthoDB" id="73846at2759"/>
<dbReference type="AlphaFoldDB" id="A0A9N9IZG2"/>
<keyword evidence="2" id="KW-1185">Reference proteome</keyword>
<feature type="non-terminal residue" evidence="1">
    <location>
        <position position="1"/>
    </location>
</feature>
<accession>A0A9N9IZG2</accession>
<organism evidence="1 2">
    <name type="scientific">Funneliformis caledonium</name>
    <dbReference type="NCBI Taxonomy" id="1117310"/>
    <lineage>
        <taxon>Eukaryota</taxon>
        <taxon>Fungi</taxon>
        <taxon>Fungi incertae sedis</taxon>
        <taxon>Mucoromycota</taxon>
        <taxon>Glomeromycotina</taxon>
        <taxon>Glomeromycetes</taxon>
        <taxon>Glomerales</taxon>
        <taxon>Glomeraceae</taxon>
        <taxon>Funneliformis</taxon>
    </lineage>
</organism>
<sequence>NTRESLGMTPTNIFATDRLIDAAFQICIKTRHYESLSLQSIKRNLAMEVDYLNGYSRL</sequence>
<dbReference type="EMBL" id="CAJVPQ010019990">
    <property type="protein sequence ID" value="CAG8755208.1"/>
    <property type="molecule type" value="Genomic_DNA"/>
</dbReference>
<comment type="caution">
    <text evidence="1">The sequence shown here is derived from an EMBL/GenBank/DDBJ whole genome shotgun (WGS) entry which is preliminary data.</text>
</comment>
<gene>
    <name evidence="1" type="ORF">FCALED_LOCUS16565</name>
</gene>
<name>A0A9N9IZG2_9GLOM</name>
<protein>
    <submittedName>
        <fullName evidence="1">13826_t:CDS:1</fullName>
    </submittedName>
</protein>
<evidence type="ECO:0000313" key="1">
    <source>
        <dbReference type="EMBL" id="CAG8755208.1"/>
    </source>
</evidence>
<reference evidence="1" key="1">
    <citation type="submission" date="2021-06" db="EMBL/GenBank/DDBJ databases">
        <authorList>
            <person name="Kallberg Y."/>
            <person name="Tangrot J."/>
            <person name="Rosling A."/>
        </authorList>
    </citation>
    <scope>NUCLEOTIDE SEQUENCE</scope>
    <source>
        <strain evidence="1">UK204</strain>
    </source>
</reference>